<feature type="compositionally biased region" description="Polar residues" evidence="15">
    <location>
        <begin position="568"/>
        <end position="590"/>
    </location>
</feature>
<feature type="transmembrane region" description="Helical" evidence="16">
    <location>
        <begin position="689"/>
        <end position="715"/>
    </location>
</feature>
<keyword evidence="7 16" id="KW-1133">Transmembrane helix</keyword>
<dbReference type="GO" id="GO:0140410">
    <property type="term" value="F:monoatomic cation:bicarbonate symporter activity"/>
    <property type="evidence" value="ECO:0007669"/>
    <property type="project" value="TreeGrafter"/>
</dbReference>
<feature type="compositionally biased region" description="Basic and acidic residues" evidence="15">
    <location>
        <begin position="522"/>
        <end position="533"/>
    </location>
</feature>
<dbReference type="EMBL" id="QNUK01000081">
    <property type="protein sequence ID" value="KAF5902989.1"/>
    <property type="molecule type" value="Genomic_DNA"/>
</dbReference>
<dbReference type="PANTHER" id="PTHR12191:SF22">
    <property type="entry name" value="ZINC TRANSPORTER ZIP6"/>
    <property type="match status" value="1"/>
</dbReference>
<accession>A0A8J4U2X5</accession>
<dbReference type="GO" id="GO:0030003">
    <property type="term" value="P:intracellular monoatomic cation homeostasis"/>
    <property type="evidence" value="ECO:0007669"/>
    <property type="project" value="TreeGrafter"/>
</dbReference>
<dbReference type="InterPro" id="IPR003689">
    <property type="entry name" value="ZIP"/>
</dbReference>
<organism evidence="17 18">
    <name type="scientific">Clarias magur</name>
    <name type="common">Asian catfish</name>
    <name type="synonym">Macropteronotus magur</name>
    <dbReference type="NCBI Taxonomy" id="1594786"/>
    <lineage>
        <taxon>Eukaryota</taxon>
        <taxon>Metazoa</taxon>
        <taxon>Chordata</taxon>
        <taxon>Craniata</taxon>
        <taxon>Vertebrata</taxon>
        <taxon>Euteleostomi</taxon>
        <taxon>Actinopterygii</taxon>
        <taxon>Neopterygii</taxon>
        <taxon>Teleostei</taxon>
        <taxon>Ostariophysi</taxon>
        <taxon>Siluriformes</taxon>
        <taxon>Clariidae</taxon>
        <taxon>Clarias</taxon>
    </lineage>
</organism>
<dbReference type="Pfam" id="PF02535">
    <property type="entry name" value="Zip"/>
    <property type="match status" value="1"/>
</dbReference>
<feature type="non-terminal residue" evidence="17">
    <location>
        <position position="1"/>
    </location>
</feature>
<keyword evidence="5 16" id="KW-0812">Transmembrane</keyword>
<dbReference type="GO" id="GO:0004497">
    <property type="term" value="F:monooxygenase activity"/>
    <property type="evidence" value="ECO:0007669"/>
    <property type="project" value="InterPro"/>
</dbReference>
<feature type="region of interest" description="Disordered" evidence="15">
    <location>
        <begin position="472"/>
        <end position="533"/>
    </location>
</feature>
<evidence type="ECO:0000256" key="6">
    <source>
        <dbReference type="ARBA" id="ARBA00022723"/>
    </source>
</evidence>
<dbReference type="GO" id="GO:0071578">
    <property type="term" value="P:zinc ion import across plasma membrane"/>
    <property type="evidence" value="ECO:0007669"/>
    <property type="project" value="TreeGrafter"/>
</dbReference>
<keyword evidence="4" id="KW-1003">Cell membrane</keyword>
<evidence type="ECO:0000256" key="7">
    <source>
        <dbReference type="ARBA" id="ARBA00022989"/>
    </source>
</evidence>
<proteinExistence type="inferred from homology"/>
<evidence type="ECO:0000256" key="11">
    <source>
        <dbReference type="ARBA" id="ARBA00034634"/>
    </source>
</evidence>
<evidence type="ECO:0000313" key="18">
    <source>
        <dbReference type="Proteomes" id="UP000727407"/>
    </source>
</evidence>
<feature type="transmembrane region" description="Helical" evidence="16">
    <location>
        <begin position="989"/>
        <end position="1010"/>
    </location>
</feature>
<feature type="non-terminal residue" evidence="17">
    <location>
        <position position="1036"/>
    </location>
</feature>
<evidence type="ECO:0000256" key="8">
    <source>
        <dbReference type="ARBA" id="ARBA00023004"/>
    </source>
</evidence>
<dbReference type="GO" id="GO:0020037">
    <property type="term" value="F:heme binding"/>
    <property type="evidence" value="ECO:0007669"/>
    <property type="project" value="InterPro"/>
</dbReference>
<keyword evidence="18" id="KW-1185">Reference proteome</keyword>
<feature type="compositionally biased region" description="Basic residues" evidence="15">
    <location>
        <begin position="485"/>
        <end position="495"/>
    </location>
</feature>
<dbReference type="GO" id="GO:0005385">
    <property type="term" value="F:zinc ion transmembrane transporter activity"/>
    <property type="evidence" value="ECO:0007669"/>
    <property type="project" value="TreeGrafter"/>
</dbReference>
<sequence length="1036" mass="116693">REGEPPLITGWIPFLGKTLEFRKDSYKFLKQLQECHGDVFTVLIAGKYVTFVMNPLLYPAVIKHGKQLDFHEFSRAAASKTFGYPYLHPERFPGLSDKIQRSFLLLQGSTLNALARKMMGNLQLVFLQDFQSSHVVREDWQQEGLYEFCERVMFKATFLTLYGQPPNTNVYAHLHGESWIDELCDNFRKFDSMFPLLIAKIPISLLGRTKSIREQLIRFFHPQRMAEWTGPSEFIQKRMEFFQHYDTLKDLDIAAHHFAILWASVGNTIPACFWCLYHLLSNPQAFSAVQEEIMSMFGEKGPESILTYDKLTLEQFEKLIYLESAINESLRLSSVSMNIRAVQENFCLHLNPHYSVGVRKGDIVALYPQSTHLDPDIYPNPKQRSPQMATWRPVLIVTALLLFQACLLDASGDCGPIAVATDSLLAGTTQQKHLHAIFLKYGENGTMSLSGLQRLLEGLGLDRIRRLTVQHHGNKHDHTNSHIHSQTHAHKHTPHTHSLGSKKDGDGPGVEKSDSASSAHPDSMKKSQSDSHHNLYIKRDSDATAMLTTPSYVTKLHRAERSADYSVDSDSSQPNTTHSNDTYHTENTSTHNMDDHNHHDKDEHSPVSYNFTQECQNATMILQTHGMFQEMPLSVNDFSFLCPALLVQIDFKSCLLHAENQSEYKDHVHHHHHHHDKANGSQKTASIHVAWIGGFLSITIISLLALVGGVLIPLINKVCFNFLLSFLVALAVGTLSGDAFLHLIPHSQGHHKHHHGSSESLEHGLHGDSEDSLKPVWTGLTALGGVYIMFLIEHFLTLAKMYKDKKQKVQKRADLAVETVDPSVSVTADANVKPQDDSELNGRHAWGEVLPEEEEVMLSQRPYTDEDCENKCHSHFHDTVGQSDEQHHHHHNYHHILHHHHSQNHHPHTHTHRHTQHFENAGVATLAWMVIMGDGLHNFSDGLAIGAAFTEGLSSGLSTSVAVFCHELPHELGDFAVLLKAGMSVKQAILYNLLSAMMGYLGMITGILIGHYAENVATWIFALTAGLFMYVALVDM</sequence>
<dbReference type="GO" id="GO:0016705">
    <property type="term" value="F:oxidoreductase activity, acting on paired donors, with incorporation or reduction of molecular oxygen"/>
    <property type="evidence" value="ECO:0007669"/>
    <property type="project" value="InterPro"/>
</dbReference>
<dbReference type="InterPro" id="IPR036396">
    <property type="entry name" value="Cyt_P450_sf"/>
</dbReference>
<evidence type="ECO:0000256" key="12">
    <source>
        <dbReference type="ARBA" id="ARBA00039393"/>
    </source>
</evidence>
<protein>
    <recommendedName>
        <fullName evidence="12">Zinc transporter ZIP6</fullName>
    </recommendedName>
    <alternativeName>
        <fullName evidence="14">Solute carrier family 39 member 6</fullName>
    </alternativeName>
    <alternativeName>
        <fullName evidence="13">Zrt- and Irt-like protein 6</fullName>
    </alternativeName>
</protein>
<evidence type="ECO:0000256" key="3">
    <source>
        <dbReference type="ARBA" id="ARBA00010617"/>
    </source>
</evidence>
<comment type="subcellular location">
    <subcellularLocation>
        <location evidence="1">Cell membrane</location>
        <topology evidence="1">Multi-pass membrane protein</topology>
    </subcellularLocation>
</comment>
<evidence type="ECO:0000256" key="10">
    <source>
        <dbReference type="ARBA" id="ARBA00023180"/>
    </source>
</evidence>
<evidence type="ECO:0000256" key="16">
    <source>
        <dbReference type="SAM" id="Phobius"/>
    </source>
</evidence>
<evidence type="ECO:0000256" key="4">
    <source>
        <dbReference type="ARBA" id="ARBA00022475"/>
    </source>
</evidence>
<keyword evidence="8" id="KW-0408">Iron</keyword>
<dbReference type="SUPFAM" id="SSF48264">
    <property type="entry name" value="Cytochrome P450"/>
    <property type="match status" value="1"/>
</dbReference>
<dbReference type="Proteomes" id="UP000727407">
    <property type="component" value="Unassembled WGS sequence"/>
</dbReference>
<dbReference type="GO" id="GO:0005506">
    <property type="term" value="F:iron ion binding"/>
    <property type="evidence" value="ECO:0007669"/>
    <property type="project" value="InterPro"/>
</dbReference>
<evidence type="ECO:0000256" key="13">
    <source>
        <dbReference type="ARBA" id="ARBA00041704"/>
    </source>
</evidence>
<dbReference type="InterPro" id="IPR002403">
    <property type="entry name" value="Cyt_P450_E_grp-IV"/>
</dbReference>
<dbReference type="OrthoDB" id="200954at2759"/>
<evidence type="ECO:0000313" key="17">
    <source>
        <dbReference type="EMBL" id="KAF5902989.1"/>
    </source>
</evidence>
<evidence type="ECO:0000256" key="5">
    <source>
        <dbReference type="ARBA" id="ARBA00022692"/>
    </source>
</evidence>
<gene>
    <name evidence="17" type="primary">slc39a6</name>
    <name evidence="17" type="ORF">DAT39_007261</name>
</gene>
<evidence type="ECO:0000256" key="15">
    <source>
        <dbReference type="SAM" id="MobiDB-lite"/>
    </source>
</evidence>
<keyword evidence="9 16" id="KW-0472">Membrane</keyword>
<keyword evidence="10" id="KW-0325">Glycoprotein</keyword>
<name>A0A8J4U2X5_CLAMG</name>
<evidence type="ECO:0000256" key="9">
    <source>
        <dbReference type="ARBA" id="ARBA00023136"/>
    </source>
</evidence>
<dbReference type="Pfam" id="PF00067">
    <property type="entry name" value="p450"/>
    <property type="match status" value="1"/>
</dbReference>
<dbReference type="InterPro" id="IPR050799">
    <property type="entry name" value="ZIP_Transporter"/>
</dbReference>
<dbReference type="PANTHER" id="PTHR12191">
    <property type="entry name" value="SOLUTE CARRIER FAMILY 39"/>
    <property type="match status" value="1"/>
</dbReference>
<dbReference type="Gene3D" id="1.10.630.10">
    <property type="entry name" value="Cytochrome P450"/>
    <property type="match status" value="1"/>
</dbReference>
<feature type="compositionally biased region" description="Basic and acidic residues" evidence="15">
    <location>
        <begin position="592"/>
        <end position="605"/>
    </location>
</feature>
<feature type="transmembrane region" description="Helical" evidence="16">
    <location>
        <begin position="722"/>
        <end position="744"/>
    </location>
</feature>
<keyword evidence="6" id="KW-0479">Metal-binding</keyword>
<dbReference type="InterPro" id="IPR001128">
    <property type="entry name" value="Cyt_P450"/>
</dbReference>
<comment type="caution">
    <text evidence="17">The sequence shown here is derived from an EMBL/GenBank/DDBJ whole genome shotgun (WGS) entry which is preliminary data.</text>
</comment>
<feature type="region of interest" description="Disordered" evidence="15">
    <location>
        <begin position="559"/>
        <end position="607"/>
    </location>
</feature>
<comment type="catalytic activity">
    <reaction evidence="11">
        <text>Zn(2+)(in) = Zn(2+)(out)</text>
        <dbReference type="Rhea" id="RHEA:29351"/>
        <dbReference type="ChEBI" id="CHEBI:29105"/>
    </reaction>
</comment>
<dbReference type="AlphaFoldDB" id="A0A8J4U2X5"/>
<comment type="similarity">
    <text evidence="3">Belongs to the cytochrome P450 family.</text>
</comment>
<evidence type="ECO:0000256" key="14">
    <source>
        <dbReference type="ARBA" id="ARBA00042779"/>
    </source>
</evidence>
<comment type="similarity">
    <text evidence="2">Belongs to the ZIP transporter (TC 2.A.5) family.</text>
</comment>
<dbReference type="GO" id="GO:0005886">
    <property type="term" value="C:plasma membrane"/>
    <property type="evidence" value="ECO:0007669"/>
    <property type="project" value="UniProtKB-SubCell"/>
</dbReference>
<evidence type="ECO:0000256" key="2">
    <source>
        <dbReference type="ARBA" id="ARBA00006939"/>
    </source>
</evidence>
<feature type="transmembrane region" description="Helical" evidence="16">
    <location>
        <begin position="776"/>
        <end position="798"/>
    </location>
</feature>
<feature type="compositionally biased region" description="Basic and acidic residues" evidence="15">
    <location>
        <begin position="501"/>
        <end position="514"/>
    </location>
</feature>
<feature type="transmembrane region" description="Helical" evidence="16">
    <location>
        <begin position="1016"/>
        <end position="1034"/>
    </location>
</feature>
<evidence type="ECO:0000256" key="1">
    <source>
        <dbReference type="ARBA" id="ARBA00004651"/>
    </source>
</evidence>
<reference evidence="17" key="1">
    <citation type="submission" date="2020-07" db="EMBL/GenBank/DDBJ databases">
        <title>Clarias magur genome sequencing, assembly and annotation.</title>
        <authorList>
            <person name="Kushwaha B."/>
            <person name="Kumar R."/>
            <person name="Das P."/>
            <person name="Joshi C.G."/>
            <person name="Kumar D."/>
            <person name="Nagpure N.S."/>
            <person name="Pandey M."/>
            <person name="Agarwal S."/>
            <person name="Srivastava S."/>
            <person name="Singh M."/>
            <person name="Sahoo L."/>
            <person name="Jayasankar P."/>
            <person name="Meher P.K."/>
            <person name="Koringa P.G."/>
            <person name="Iquebal M.A."/>
            <person name="Das S.P."/>
            <person name="Bit A."/>
            <person name="Patnaik S."/>
            <person name="Patel N."/>
            <person name="Shah T.M."/>
            <person name="Hinsu A."/>
            <person name="Jena J.K."/>
        </authorList>
    </citation>
    <scope>NUCLEOTIDE SEQUENCE</scope>
    <source>
        <strain evidence="17">CIFAMagur01</strain>
        <tissue evidence="17">Testis</tissue>
    </source>
</reference>
<dbReference type="PRINTS" id="PR00465">
    <property type="entry name" value="EP450IV"/>
</dbReference>